<proteinExistence type="predicted"/>
<dbReference type="EMBL" id="JACHVC010000001">
    <property type="protein sequence ID" value="MBC2604466.1"/>
    <property type="molecule type" value="Genomic_DNA"/>
</dbReference>
<evidence type="ECO:0000256" key="1">
    <source>
        <dbReference type="SAM" id="MobiDB-lite"/>
    </source>
</evidence>
<feature type="region of interest" description="Disordered" evidence="1">
    <location>
        <begin position="124"/>
        <end position="147"/>
    </location>
</feature>
<protein>
    <submittedName>
        <fullName evidence="2">Uncharacterized protein</fullName>
    </submittedName>
</protein>
<evidence type="ECO:0000313" key="2">
    <source>
        <dbReference type="EMBL" id="MBC2604466.1"/>
    </source>
</evidence>
<evidence type="ECO:0000313" key="3">
    <source>
        <dbReference type="Proteomes" id="UP000526501"/>
    </source>
</evidence>
<accession>A0A7X1B2J8</accession>
<sequence length="196" mass="22542">MKVTNRAQDRWDAIVGRFRVACILHRDGKEWESRRIIKEELPPLIKQWMQMLPTGLKEDAKADLRDMFTREQSIVDQGHKLQKLFKETLVKRIIPQVEERIAAKYRSLYVAKLEQEKAKRQNEMSGSWVRPSYVEKDPKPPADFNTGGRRIKLGDVSDMIDALQAADSEALADEILSLNEIVEGMNDAQIDPILKG</sequence>
<gene>
    <name evidence="2" type="ORF">H5P27_00180</name>
</gene>
<name>A0A7X1B2J8_9BACT</name>
<organism evidence="2 3">
    <name type="scientific">Pelagicoccus albus</name>
    <dbReference type="NCBI Taxonomy" id="415222"/>
    <lineage>
        <taxon>Bacteria</taxon>
        <taxon>Pseudomonadati</taxon>
        <taxon>Verrucomicrobiota</taxon>
        <taxon>Opitutia</taxon>
        <taxon>Puniceicoccales</taxon>
        <taxon>Pelagicoccaceae</taxon>
        <taxon>Pelagicoccus</taxon>
    </lineage>
</organism>
<dbReference type="RefSeq" id="WP_185658363.1">
    <property type="nucleotide sequence ID" value="NZ_CAWPOO010000001.1"/>
</dbReference>
<dbReference type="Proteomes" id="UP000526501">
    <property type="component" value="Unassembled WGS sequence"/>
</dbReference>
<dbReference type="AlphaFoldDB" id="A0A7X1B2J8"/>
<comment type="caution">
    <text evidence="2">The sequence shown here is derived from an EMBL/GenBank/DDBJ whole genome shotgun (WGS) entry which is preliminary data.</text>
</comment>
<keyword evidence="3" id="KW-1185">Reference proteome</keyword>
<reference evidence="2 3" key="1">
    <citation type="submission" date="2020-07" db="EMBL/GenBank/DDBJ databases">
        <authorList>
            <person name="Feng X."/>
        </authorList>
    </citation>
    <scope>NUCLEOTIDE SEQUENCE [LARGE SCALE GENOMIC DNA]</scope>
    <source>
        <strain evidence="2 3">JCM23202</strain>
    </source>
</reference>